<evidence type="ECO:0000256" key="4">
    <source>
        <dbReference type="ARBA" id="ARBA00022544"/>
    </source>
</evidence>
<sequence length="366" mass="40641">MLEKGKISLRQFSVLVILITVGGSMINAPAFIAAYAKQDAWLVPFIGMGVGLLMAWLYTSLKSMFPDQTLVEYSERILGKWMGKALSLVFILHFFVTSALLLRLGSDFIIVQILMETPLEVIHILFVLIVVMGVGLGIETLARMGELVLPVLFLLILVLFLGNITNIEIRNLQPMLVEGLSPVLKGTLVFTNITFFELVYLMILPRVNRVKGIYPAFAKGILIGGGVLWAGVFSAVSVLGVDATVRSIYPSYTLAKSISIANIIEGIEVFITILWIVTTYFKLALYFYAAVVGLAQTFELRTYRAVLLPLGMILVILAVVISPNEVVFMTLMKSRSWFYYSAVVALLIPLILFFVAKVRKKQDWNG</sequence>
<organism evidence="9 10">
    <name type="scientific">Salicibibacter cibarius</name>
    <dbReference type="NCBI Taxonomy" id="2743000"/>
    <lineage>
        <taxon>Bacteria</taxon>
        <taxon>Bacillati</taxon>
        <taxon>Bacillota</taxon>
        <taxon>Bacilli</taxon>
        <taxon>Bacillales</taxon>
        <taxon>Bacillaceae</taxon>
        <taxon>Salicibibacter</taxon>
    </lineage>
</organism>
<reference evidence="9 10" key="1">
    <citation type="submission" date="2020-06" db="EMBL/GenBank/DDBJ databases">
        <title>Genomic analysis of Salicibibacter sp. NKC5-3.</title>
        <authorList>
            <person name="Oh Y.J."/>
        </authorList>
    </citation>
    <scope>NUCLEOTIDE SEQUENCE [LARGE SCALE GENOMIC DNA]</scope>
    <source>
        <strain evidence="9 10">NKC5-3</strain>
    </source>
</reference>
<dbReference type="InterPro" id="IPR004761">
    <property type="entry name" value="Spore_GerAB"/>
</dbReference>
<feature type="transmembrane region" description="Helical" evidence="8">
    <location>
        <begin position="12"/>
        <end position="35"/>
    </location>
</feature>
<feature type="transmembrane region" description="Helical" evidence="8">
    <location>
        <begin position="306"/>
        <end position="331"/>
    </location>
</feature>
<dbReference type="NCBIfam" id="TIGR00912">
    <property type="entry name" value="2A0309"/>
    <property type="match status" value="1"/>
</dbReference>
<evidence type="ECO:0000313" key="10">
    <source>
        <dbReference type="Proteomes" id="UP000595823"/>
    </source>
</evidence>
<gene>
    <name evidence="9" type="ORF">HUG15_06175</name>
</gene>
<dbReference type="Gene3D" id="1.20.1740.10">
    <property type="entry name" value="Amino acid/polyamine transporter I"/>
    <property type="match status" value="1"/>
</dbReference>
<keyword evidence="7 8" id="KW-0472">Membrane</keyword>
<evidence type="ECO:0000256" key="5">
    <source>
        <dbReference type="ARBA" id="ARBA00022692"/>
    </source>
</evidence>
<evidence type="ECO:0000256" key="3">
    <source>
        <dbReference type="ARBA" id="ARBA00022448"/>
    </source>
</evidence>
<keyword evidence="5 8" id="KW-0812">Transmembrane</keyword>
<dbReference type="RefSeq" id="WP_200127829.1">
    <property type="nucleotide sequence ID" value="NZ_CP054705.1"/>
</dbReference>
<keyword evidence="6 8" id="KW-1133">Transmembrane helix</keyword>
<feature type="transmembrane region" description="Helical" evidence="8">
    <location>
        <begin position="269"/>
        <end position="294"/>
    </location>
</feature>
<feature type="transmembrane region" description="Helical" evidence="8">
    <location>
        <begin position="147"/>
        <end position="167"/>
    </location>
</feature>
<dbReference type="GO" id="GO:0016020">
    <property type="term" value="C:membrane"/>
    <property type="evidence" value="ECO:0007669"/>
    <property type="project" value="UniProtKB-SubCell"/>
</dbReference>
<dbReference type="EMBL" id="CP054705">
    <property type="protein sequence ID" value="QQK75229.1"/>
    <property type="molecule type" value="Genomic_DNA"/>
</dbReference>
<evidence type="ECO:0000256" key="8">
    <source>
        <dbReference type="SAM" id="Phobius"/>
    </source>
</evidence>
<feature type="transmembrane region" description="Helical" evidence="8">
    <location>
        <begin position="337"/>
        <end position="356"/>
    </location>
</feature>
<proteinExistence type="inferred from homology"/>
<name>A0A7T7CAY9_9BACI</name>
<dbReference type="PANTHER" id="PTHR34975">
    <property type="entry name" value="SPORE GERMINATION PROTEIN A2"/>
    <property type="match status" value="1"/>
</dbReference>
<keyword evidence="4" id="KW-0309">Germination</keyword>
<evidence type="ECO:0000256" key="6">
    <source>
        <dbReference type="ARBA" id="ARBA00022989"/>
    </source>
</evidence>
<keyword evidence="3" id="KW-0813">Transport</keyword>
<dbReference type="GO" id="GO:0009847">
    <property type="term" value="P:spore germination"/>
    <property type="evidence" value="ECO:0007669"/>
    <property type="project" value="InterPro"/>
</dbReference>
<evidence type="ECO:0000256" key="1">
    <source>
        <dbReference type="ARBA" id="ARBA00004141"/>
    </source>
</evidence>
<feature type="transmembrane region" description="Helical" evidence="8">
    <location>
        <begin position="41"/>
        <end position="61"/>
    </location>
</feature>
<comment type="similarity">
    <text evidence="2">Belongs to the amino acid-polyamine-organocation (APC) superfamily. Spore germination protein (SGP) (TC 2.A.3.9) family.</text>
</comment>
<evidence type="ECO:0000313" key="9">
    <source>
        <dbReference type="EMBL" id="QQK75229.1"/>
    </source>
</evidence>
<evidence type="ECO:0000256" key="7">
    <source>
        <dbReference type="ARBA" id="ARBA00023136"/>
    </source>
</evidence>
<dbReference type="Pfam" id="PF03845">
    <property type="entry name" value="Spore_permease"/>
    <property type="match status" value="1"/>
</dbReference>
<feature type="transmembrane region" description="Helical" evidence="8">
    <location>
        <begin position="187"/>
        <end position="204"/>
    </location>
</feature>
<feature type="transmembrane region" description="Helical" evidence="8">
    <location>
        <begin position="121"/>
        <end position="138"/>
    </location>
</feature>
<dbReference type="AlphaFoldDB" id="A0A7T7CAY9"/>
<feature type="transmembrane region" description="Helical" evidence="8">
    <location>
        <begin position="216"/>
        <end position="241"/>
    </location>
</feature>
<accession>A0A7T7CAY9</accession>
<protein>
    <submittedName>
        <fullName evidence="9">Endospore germination permease</fullName>
    </submittedName>
</protein>
<evidence type="ECO:0000256" key="2">
    <source>
        <dbReference type="ARBA" id="ARBA00007998"/>
    </source>
</evidence>
<keyword evidence="10" id="KW-1185">Reference proteome</keyword>
<dbReference type="PANTHER" id="PTHR34975:SF2">
    <property type="entry name" value="SPORE GERMINATION PROTEIN A2"/>
    <property type="match status" value="1"/>
</dbReference>
<dbReference type="Proteomes" id="UP000595823">
    <property type="component" value="Chromosome"/>
</dbReference>
<comment type="subcellular location">
    <subcellularLocation>
        <location evidence="1">Membrane</location>
        <topology evidence="1">Multi-pass membrane protein</topology>
    </subcellularLocation>
</comment>
<feature type="transmembrane region" description="Helical" evidence="8">
    <location>
        <begin position="81"/>
        <end position="101"/>
    </location>
</feature>
<dbReference type="KEGG" id="scia:HUG15_06175"/>